<dbReference type="CDD" id="cd00093">
    <property type="entry name" value="HTH_XRE"/>
    <property type="match status" value="1"/>
</dbReference>
<evidence type="ECO:0000313" key="2">
    <source>
        <dbReference type="EMBL" id="RGU89300.1"/>
    </source>
</evidence>
<dbReference type="SMART" id="SM00530">
    <property type="entry name" value="HTH_XRE"/>
    <property type="match status" value="1"/>
</dbReference>
<dbReference type="InterPro" id="IPR001387">
    <property type="entry name" value="Cro/C1-type_HTH"/>
</dbReference>
<dbReference type="RefSeq" id="WP_118325884.1">
    <property type="nucleotide sequence ID" value="NZ_QRYH01000033.1"/>
</dbReference>
<dbReference type="GO" id="GO:0003677">
    <property type="term" value="F:DNA binding"/>
    <property type="evidence" value="ECO:0007669"/>
    <property type="project" value="InterPro"/>
</dbReference>
<name>A0A395W5J0_9FIRM</name>
<dbReference type="GeneID" id="66580621"/>
<dbReference type="Proteomes" id="UP000265489">
    <property type="component" value="Unassembled WGS sequence"/>
</dbReference>
<dbReference type="PROSITE" id="PS50943">
    <property type="entry name" value="HTH_CROC1"/>
    <property type="match status" value="1"/>
</dbReference>
<dbReference type="Gene3D" id="1.10.260.40">
    <property type="entry name" value="lambda repressor-like DNA-binding domains"/>
    <property type="match status" value="1"/>
</dbReference>
<feature type="domain" description="HTH cro/C1-type" evidence="1">
    <location>
        <begin position="8"/>
        <end position="62"/>
    </location>
</feature>
<reference evidence="2 3" key="1">
    <citation type="submission" date="2018-08" db="EMBL/GenBank/DDBJ databases">
        <title>A genome reference for cultivated species of the human gut microbiota.</title>
        <authorList>
            <person name="Zou Y."/>
            <person name="Xue W."/>
            <person name="Luo G."/>
        </authorList>
    </citation>
    <scope>NUCLEOTIDE SEQUENCE [LARGE SCALE GENOMIC DNA]</scope>
    <source>
        <strain evidence="2 3">AF15-20</strain>
    </source>
</reference>
<comment type="caution">
    <text evidence="2">The sequence shown here is derived from an EMBL/GenBank/DDBJ whole genome shotgun (WGS) entry which is preliminary data.</text>
</comment>
<organism evidence="2 3">
    <name type="scientific">Holdemanella biformis</name>
    <dbReference type="NCBI Taxonomy" id="1735"/>
    <lineage>
        <taxon>Bacteria</taxon>
        <taxon>Bacillati</taxon>
        <taxon>Bacillota</taxon>
        <taxon>Erysipelotrichia</taxon>
        <taxon>Erysipelotrichales</taxon>
        <taxon>Erysipelotrichaceae</taxon>
        <taxon>Holdemanella</taxon>
    </lineage>
</organism>
<dbReference type="Pfam" id="PF01381">
    <property type="entry name" value="HTH_3"/>
    <property type="match status" value="1"/>
</dbReference>
<dbReference type="SUPFAM" id="SSF47413">
    <property type="entry name" value="lambda repressor-like DNA-binding domains"/>
    <property type="match status" value="1"/>
</dbReference>
<accession>A0A395W5J0</accession>
<dbReference type="InterPro" id="IPR010982">
    <property type="entry name" value="Lambda_DNA-bd_dom_sf"/>
</dbReference>
<sequence length="228" mass="26442">MAFSVFTRNIRKNLGLTQQELANRLGVNRSAVRQFEADIIHMPSNRVLSAFCDLLSLDPLTVMTYILFDSNDYSTMHNWKDQVGGNISYRYCAYLVLNGWNFDSGVQLYRINEGAIRRITATVSKKRESDKKIMINSIESYISGTYITTAQMIEIFGSTLGYILCSQDIKYKGYHLVFNSKTNLEVQLFNKYKIIVTEKLNYDYQFVLFDPEKGKIQDSFSIKNYKRK</sequence>
<evidence type="ECO:0000259" key="1">
    <source>
        <dbReference type="PROSITE" id="PS50943"/>
    </source>
</evidence>
<dbReference type="EMBL" id="QRYQ01000032">
    <property type="protein sequence ID" value="RGU89300.1"/>
    <property type="molecule type" value="Genomic_DNA"/>
</dbReference>
<proteinExistence type="predicted"/>
<dbReference type="AlphaFoldDB" id="A0A395W5J0"/>
<gene>
    <name evidence="2" type="ORF">DWW32_11845</name>
</gene>
<protein>
    <submittedName>
        <fullName evidence="2">XRE family transcriptional regulator</fullName>
    </submittedName>
</protein>
<evidence type="ECO:0000313" key="3">
    <source>
        <dbReference type="Proteomes" id="UP000265489"/>
    </source>
</evidence>